<accession>A0A7G9TAC3</accession>
<reference evidence="2 3" key="1">
    <citation type="submission" date="2020-08" db="EMBL/GenBank/DDBJ databases">
        <title>Streptomycin Non-resistant strain, P. mexicana.</title>
        <authorList>
            <person name="Ganesh-Kumar S."/>
            <person name="Zhe T."/>
            <person name="Yu Z."/>
            <person name="Min Y."/>
        </authorList>
    </citation>
    <scope>NUCLEOTIDE SEQUENCE [LARGE SCALE GENOMIC DNA]</scope>
    <source>
        <strain evidence="2 3">GTZY2</strain>
    </source>
</reference>
<keyword evidence="1" id="KW-0732">Signal</keyword>
<evidence type="ECO:0000256" key="1">
    <source>
        <dbReference type="SAM" id="SignalP"/>
    </source>
</evidence>
<dbReference type="Proteomes" id="UP000515838">
    <property type="component" value="Chromosome"/>
</dbReference>
<dbReference type="RefSeq" id="WP_187572736.1">
    <property type="nucleotide sequence ID" value="NZ_CP060731.1"/>
</dbReference>
<gene>
    <name evidence="2" type="ORF">IAE60_14065</name>
</gene>
<evidence type="ECO:0000313" key="3">
    <source>
        <dbReference type="Proteomes" id="UP000515838"/>
    </source>
</evidence>
<name>A0A7G9TAC3_PSEMX</name>
<dbReference type="EMBL" id="CP060731">
    <property type="protein sequence ID" value="QNN77048.1"/>
    <property type="molecule type" value="Genomic_DNA"/>
</dbReference>
<organism evidence="2 3">
    <name type="scientific">Pseudoxanthomonas mexicana</name>
    <dbReference type="NCBI Taxonomy" id="128785"/>
    <lineage>
        <taxon>Bacteria</taxon>
        <taxon>Pseudomonadati</taxon>
        <taxon>Pseudomonadota</taxon>
        <taxon>Gammaproteobacteria</taxon>
        <taxon>Lysobacterales</taxon>
        <taxon>Lysobacteraceae</taxon>
        <taxon>Pseudoxanthomonas</taxon>
    </lineage>
</organism>
<evidence type="ECO:0000313" key="2">
    <source>
        <dbReference type="EMBL" id="QNN77048.1"/>
    </source>
</evidence>
<proteinExistence type="predicted"/>
<feature type="chain" id="PRO_5028902238" description="DUF2845 domain-containing protein" evidence="1">
    <location>
        <begin position="20"/>
        <end position="89"/>
    </location>
</feature>
<dbReference type="GeneID" id="81472106"/>
<sequence length="89" mass="9828">MRKTAIFLALMLAAGTALADTYAFGNRVISSGDSIGRLVETAGKPDLVTPLENEYGAREGENWTYFRDGKTIVFTIDTRGRILRITESR</sequence>
<dbReference type="AlphaFoldDB" id="A0A7G9TAC3"/>
<protein>
    <recommendedName>
        <fullName evidence="4">DUF2845 domain-containing protein</fullName>
    </recommendedName>
</protein>
<evidence type="ECO:0008006" key="4">
    <source>
        <dbReference type="Google" id="ProtNLM"/>
    </source>
</evidence>
<feature type="signal peptide" evidence="1">
    <location>
        <begin position="1"/>
        <end position="19"/>
    </location>
</feature>